<feature type="domain" description="GP-PDE" evidence="1">
    <location>
        <begin position="2"/>
        <end position="231"/>
    </location>
</feature>
<dbReference type="PROSITE" id="PS51704">
    <property type="entry name" value="GP_PDE"/>
    <property type="match status" value="1"/>
</dbReference>
<evidence type="ECO:0000313" key="2">
    <source>
        <dbReference type="EMBL" id="KKU15278.1"/>
    </source>
</evidence>
<dbReference type="Proteomes" id="UP000034727">
    <property type="component" value="Unassembled WGS sequence"/>
</dbReference>
<accession>A0A0G1QC26</accession>
<gene>
    <name evidence="2" type="ORF">UX22_C0010G0004</name>
</gene>
<evidence type="ECO:0000259" key="1">
    <source>
        <dbReference type="PROSITE" id="PS51704"/>
    </source>
</evidence>
<evidence type="ECO:0000313" key="3">
    <source>
        <dbReference type="Proteomes" id="UP000034727"/>
    </source>
</evidence>
<dbReference type="Gene3D" id="3.20.20.190">
    <property type="entry name" value="Phosphatidylinositol (PI) phosphodiesterase"/>
    <property type="match status" value="1"/>
</dbReference>
<name>A0A0G1QC26_9BACT</name>
<dbReference type="EMBL" id="LCLJ01000010">
    <property type="protein sequence ID" value="KKU15278.1"/>
    <property type="molecule type" value="Genomic_DNA"/>
</dbReference>
<dbReference type="GO" id="GO:0006629">
    <property type="term" value="P:lipid metabolic process"/>
    <property type="evidence" value="ECO:0007669"/>
    <property type="project" value="InterPro"/>
</dbReference>
<dbReference type="SUPFAM" id="SSF51695">
    <property type="entry name" value="PLC-like phosphodiesterases"/>
    <property type="match status" value="1"/>
</dbReference>
<organism evidence="2 3">
    <name type="scientific">Candidatus Jorgensenbacteria bacterium GW2011_GWA2_45_9</name>
    <dbReference type="NCBI Taxonomy" id="1618663"/>
    <lineage>
        <taxon>Bacteria</taxon>
        <taxon>Candidatus Joergenseniibacteriota</taxon>
    </lineage>
</organism>
<dbReference type="InterPro" id="IPR017946">
    <property type="entry name" value="PLC-like_Pdiesterase_TIM-brl"/>
</dbReference>
<dbReference type="AlphaFoldDB" id="A0A0G1QC26"/>
<reference evidence="2 3" key="1">
    <citation type="journal article" date="2015" name="Nature">
        <title>rRNA introns, odd ribosomes, and small enigmatic genomes across a large radiation of phyla.</title>
        <authorList>
            <person name="Brown C.T."/>
            <person name="Hug L.A."/>
            <person name="Thomas B.C."/>
            <person name="Sharon I."/>
            <person name="Castelle C.J."/>
            <person name="Singh A."/>
            <person name="Wilkins M.J."/>
            <person name="Williams K.H."/>
            <person name="Banfield J.F."/>
        </authorList>
    </citation>
    <scope>NUCLEOTIDE SEQUENCE [LARGE SCALE GENOMIC DNA]</scope>
</reference>
<dbReference type="GO" id="GO:0008081">
    <property type="term" value="F:phosphoric diester hydrolase activity"/>
    <property type="evidence" value="ECO:0007669"/>
    <property type="project" value="InterPro"/>
</dbReference>
<dbReference type="PANTHER" id="PTHR46211">
    <property type="entry name" value="GLYCEROPHOSPHORYL DIESTER PHOSPHODIESTERASE"/>
    <property type="match status" value="1"/>
</dbReference>
<dbReference type="PATRIC" id="fig|1618663.3.peg.336"/>
<dbReference type="PANTHER" id="PTHR46211:SF1">
    <property type="entry name" value="GLYCEROPHOSPHODIESTER PHOSPHODIESTERASE, CYTOPLASMIC"/>
    <property type="match status" value="1"/>
</dbReference>
<proteinExistence type="predicted"/>
<protein>
    <submittedName>
        <fullName evidence="2">Glycerophosphoryl diester phosphodiesterase</fullName>
    </submittedName>
</protein>
<dbReference type="InterPro" id="IPR030395">
    <property type="entry name" value="GP_PDE_dom"/>
</dbReference>
<sequence length="231" mass="25129">MLIKIGHRGAAGYEPENTIAAFRRAIKLGADAIEVDVHLCKSGEVVAIHDDTVGRTTGGEGFVAMKTLAELRLLDAGRGEKIPTLEEVLDSVDKKATVFIELKGAGTAGPVSEIIRKYILEKGSPADVFWVLSFNRQELREFNKINTGGYGTRIKTGVAVTDIPPKYVELCVELGAQAIILSFEFVTKEFVDSAHTKGLKVFAWTVNEPDDIKKIKALGVDGILSDFPDRL</sequence>
<dbReference type="Pfam" id="PF03009">
    <property type="entry name" value="GDPD"/>
    <property type="match status" value="1"/>
</dbReference>
<comment type="caution">
    <text evidence="2">The sequence shown here is derived from an EMBL/GenBank/DDBJ whole genome shotgun (WGS) entry which is preliminary data.</text>
</comment>